<feature type="signal peptide" evidence="1">
    <location>
        <begin position="1"/>
        <end position="23"/>
    </location>
</feature>
<keyword evidence="3" id="KW-1185">Reference proteome</keyword>
<dbReference type="SUPFAM" id="SSF53955">
    <property type="entry name" value="Lysozyme-like"/>
    <property type="match status" value="1"/>
</dbReference>
<evidence type="ECO:0000256" key="1">
    <source>
        <dbReference type="SAM" id="SignalP"/>
    </source>
</evidence>
<evidence type="ECO:0008006" key="4">
    <source>
        <dbReference type="Google" id="ProtNLM"/>
    </source>
</evidence>
<dbReference type="OrthoDB" id="76114at2759"/>
<dbReference type="GO" id="GO:0005975">
    <property type="term" value="P:carbohydrate metabolic process"/>
    <property type="evidence" value="ECO:0007669"/>
    <property type="project" value="InterPro"/>
</dbReference>
<evidence type="ECO:0000313" key="2">
    <source>
        <dbReference type="EMBL" id="KAG2179567.1"/>
    </source>
</evidence>
<sequence length="377" mass="42287">MKISFAVVNGLALLAALVSPVLAKSKFPYCTGSTYGITHKNCAKFKFDTLHSNCVETSNCTTFYDITKLPTEKIDAHTERMAQLITNVFENGNTVMGYAYVEALGDGRGYTSGYIGFTSGTNDALTVIKQYTKRKPKNGLTKYVPELTRLSKLKFCDRHRNDTKKLSGYPAAWTKTACSDPNFVQTQLDVGFAMYLAPALKYAASVQVKSNLGKAIFYGINNDLFTKPRCKRELANAINFFTILDTIINHGWQYVEPLINLPRILQLTGPRKHNESEKSFLNRFLVTRRQLMCCFPDDVWPPAADRVADLQRLVSSWSRNKDLKHPVTLKIYGVTVKGTEDLSFDKAECPKKPKGWKLPKAKTLPIPDTCPNKLLSL</sequence>
<dbReference type="Gene3D" id="1.20.141.10">
    <property type="entry name" value="Chitosanase, subunit A, domain 1"/>
    <property type="match status" value="1"/>
</dbReference>
<dbReference type="InterPro" id="IPR000400">
    <property type="entry name" value="Glyco_hydro_46"/>
</dbReference>
<reference evidence="2" key="1">
    <citation type="submission" date="2020-12" db="EMBL/GenBank/DDBJ databases">
        <title>Metabolic potential, ecology and presence of endohyphal bacteria is reflected in genomic diversity of Mucoromycotina.</title>
        <authorList>
            <person name="Muszewska A."/>
            <person name="Okrasinska A."/>
            <person name="Steczkiewicz K."/>
            <person name="Drgas O."/>
            <person name="Orlowska M."/>
            <person name="Perlinska-Lenart U."/>
            <person name="Aleksandrzak-Piekarczyk T."/>
            <person name="Szatraj K."/>
            <person name="Zielenkiewicz U."/>
            <person name="Pilsyk S."/>
            <person name="Malc E."/>
            <person name="Mieczkowski P."/>
            <person name="Kruszewska J.S."/>
            <person name="Biernat P."/>
            <person name="Pawlowska J."/>
        </authorList>
    </citation>
    <scope>NUCLEOTIDE SEQUENCE</scope>
    <source>
        <strain evidence="2">WA0000051536</strain>
    </source>
</reference>
<dbReference type="GO" id="GO:0005576">
    <property type="term" value="C:extracellular region"/>
    <property type="evidence" value="ECO:0007669"/>
    <property type="project" value="InterPro"/>
</dbReference>
<dbReference type="GO" id="GO:0016977">
    <property type="term" value="F:chitosanase activity"/>
    <property type="evidence" value="ECO:0007669"/>
    <property type="project" value="InterPro"/>
</dbReference>
<proteinExistence type="predicted"/>
<comment type="caution">
    <text evidence="2">The sequence shown here is derived from an EMBL/GenBank/DDBJ whole genome shotgun (WGS) entry which is preliminary data.</text>
</comment>
<gene>
    <name evidence="2" type="ORF">INT44_006414</name>
</gene>
<name>A0A8H7PSP4_9FUNG</name>
<dbReference type="AlphaFoldDB" id="A0A8H7PSP4"/>
<dbReference type="CDD" id="cd00978">
    <property type="entry name" value="chitosanase_GH46"/>
    <property type="match status" value="1"/>
</dbReference>
<dbReference type="Proteomes" id="UP000612746">
    <property type="component" value="Unassembled WGS sequence"/>
</dbReference>
<keyword evidence="1" id="KW-0732">Signal</keyword>
<organism evidence="2 3">
    <name type="scientific">Umbelopsis vinacea</name>
    <dbReference type="NCBI Taxonomy" id="44442"/>
    <lineage>
        <taxon>Eukaryota</taxon>
        <taxon>Fungi</taxon>
        <taxon>Fungi incertae sedis</taxon>
        <taxon>Mucoromycota</taxon>
        <taxon>Mucoromycotina</taxon>
        <taxon>Umbelopsidomycetes</taxon>
        <taxon>Umbelopsidales</taxon>
        <taxon>Umbelopsidaceae</taxon>
        <taxon>Umbelopsis</taxon>
    </lineage>
</organism>
<dbReference type="InterPro" id="IPR023099">
    <property type="entry name" value="Glyco_hydro_46_N"/>
</dbReference>
<dbReference type="Pfam" id="PF01374">
    <property type="entry name" value="Glyco_hydro_46"/>
    <property type="match status" value="1"/>
</dbReference>
<dbReference type="EMBL" id="JAEPRA010000010">
    <property type="protein sequence ID" value="KAG2179567.1"/>
    <property type="molecule type" value="Genomic_DNA"/>
</dbReference>
<accession>A0A8H7PSP4</accession>
<dbReference type="InterPro" id="IPR023346">
    <property type="entry name" value="Lysozyme-like_dom_sf"/>
</dbReference>
<evidence type="ECO:0000313" key="3">
    <source>
        <dbReference type="Proteomes" id="UP000612746"/>
    </source>
</evidence>
<protein>
    <recommendedName>
        <fullName evidence="4">Chitinase</fullName>
    </recommendedName>
</protein>
<feature type="chain" id="PRO_5034386384" description="Chitinase" evidence="1">
    <location>
        <begin position="24"/>
        <end position="377"/>
    </location>
</feature>
<dbReference type="Gene3D" id="3.30.386.10">
    <property type="entry name" value="Chitosanase, subunit A, domain 2"/>
    <property type="match status" value="1"/>
</dbReference>